<proteinExistence type="predicted"/>
<dbReference type="RefSeq" id="WP_118019825.1">
    <property type="nucleotide sequence ID" value="NZ_CAUHGS010000040.1"/>
</dbReference>
<protein>
    <submittedName>
        <fullName evidence="3">DUF1330 domain-containing protein</fullName>
    </submittedName>
</protein>
<dbReference type="AlphaFoldDB" id="A0A414ADC6"/>
<dbReference type="PANTHER" id="PTHR41521">
    <property type="match status" value="1"/>
</dbReference>
<dbReference type="Gene3D" id="3.30.70.100">
    <property type="match status" value="1"/>
</dbReference>
<sequence>MSCYFIISVFLEPGKDRADYDDYIKRVRPIVEEHGGRYVVRSEGIEYIGKDWHPDRFIMIWFPDRESIDRCFSSEKYRKIMSKRENTVDSQAIIVTAGERYGDNSGKRERRME</sequence>
<dbReference type="EMBL" id="QSHZ01000098">
    <property type="protein sequence ID" value="RHC44600.1"/>
    <property type="molecule type" value="Genomic_DNA"/>
</dbReference>
<evidence type="ECO:0000313" key="5">
    <source>
        <dbReference type="Proteomes" id="UP000284543"/>
    </source>
</evidence>
<organism evidence="3 4">
    <name type="scientific">Enterocloster bolteae</name>
    <dbReference type="NCBI Taxonomy" id="208479"/>
    <lineage>
        <taxon>Bacteria</taxon>
        <taxon>Bacillati</taxon>
        <taxon>Bacillota</taxon>
        <taxon>Clostridia</taxon>
        <taxon>Lachnospirales</taxon>
        <taxon>Lachnospiraceae</taxon>
        <taxon>Enterocloster</taxon>
    </lineage>
</organism>
<dbReference type="InterPro" id="IPR010753">
    <property type="entry name" value="DUF1330"/>
</dbReference>
<evidence type="ECO:0000313" key="2">
    <source>
        <dbReference type="EMBL" id="RGV67589.1"/>
    </source>
</evidence>
<name>A0A414ADC6_9FIRM</name>
<dbReference type="Pfam" id="PF07045">
    <property type="entry name" value="DUF1330"/>
    <property type="match status" value="1"/>
</dbReference>
<evidence type="ECO:0000313" key="3">
    <source>
        <dbReference type="EMBL" id="RHC44600.1"/>
    </source>
</evidence>
<evidence type="ECO:0000313" key="4">
    <source>
        <dbReference type="Proteomes" id="UP000283975"/>
    </source>
</evidence>
<dbReference type="PANTHER" id="PTHR41521:SF4">
    <property type="entry name" value="BLR0684 PROTEIN"/>
    <property type="match status" value="1"/>
</dbReference>
<dbReference type="Proteomes" id="UP000283975">
    <property type="component" value="Unassembled WGS sequence"/>
</dbReference>
<dbReference type="EMBL" id="QRZM01000039">
    <property type="protein sequence ID" value="RGV67589.1"/>
    <property type="molecule type" value="Genomic_DNA"/>
</dbReference>
<reference evidence="4 5" key="1">
    <citation type="submission" date="2018-08" db="EMBL/GenBank/DDBJ databases">
        <title>A genome reference for cultivated species of the human gut microbiota.</title>
        <authorList>
            <person name="Zou Y."/>
            <person name="Xue W."/>
            <person name="Luo G."/>
        </authorList>
    </citation>
    <scope>NUCLEOTIDE SEQUENCE [LARGE SCALE GENOMIC DNA]</scope>
    <source>
        <strain evidence="2 5">AF14-18</strain>
        <strain evidence="3 4">AM35-14</strain>
    </source>
</reference>
<evidence type="ECO:0000259" key="1">
    <source>
        <dbReference type="Pfam" id="PF07045"/>
    </source>
</evidence>
<dbReference type="InterPro" id="IPR011008">
    <property type="entry name" value="Dimeric_a/b-barrel"/>
</dbReference>
<gene>
    <name evidence="3" type="ORF">DW839_33235</name>
    <name evidence="2" type="ORF">DWW02_29760</name>
</gene>
<feature type="domain" description="DUF1330" evidence="1">
    <location>
        <begin position="15"/>
        <end position="96"/>
    </location>
</feature>
<dbReference type="SUPFAM" id="SSF54909">
    <property type="entry name" value="Dimeric alpha+beta barrel"/>
    <property type="match status" value="1"/>
</dbReference>
<dbReference type="Proteomes" id="UP000284543">
    <property type="component" value="Unassembled WGS sequence"/>
</dbReference>
<accession>A0A414ADC6</accession>
<comment type="caution">
    <text evidence="3">The sequence shown here is derived from an EMBL/GenBank/DDBJ whole genome shotgun (WGS) entry which is preliminary data.</text>
</comment>